<protein>
    <submittedName>
        <fullName evidence="2">Minor tail protein</fullName>
    </submittedName>
</protein>
<evidence type="ECO:0000256" key="1">
    <source>
        <dbReference type="SAM" id="Phobius"/>
    </source>
</evidence>
<sequence length="144" mass="16585">MLPEDIVKILPENWTGLFAIVMFVLYVGAQIIEKFEPLAKFVPGGRWWHDRQKRKRGRRKDMVADDNEIIRALQEQVSSIVLDLATVRDTLRTFTAWSVYDARWHHQALVDVAGQGVVLPDHLDYFAFEVLWKADPVSAARLPS</sequence>
<organism evidence="2 3">
    <name type="scientific">Mycobacterium phage Bactobuster</name>
    <dbReference type="NCBI Taxonomy" id="1784956"/>
    <lineage>
        <taxon>Viruses</taxon>
        <taxon>Duplodnaviria</taxon>
        <taxon>Heunggongvirae</taxon>
        <taxon>Uroviricota</taxon>
        <taxon>Caudoviricetes</taxon>
        <taxon>Pukovnikvirus</taxon>
        <taxon>Pukovnikvirus bactobuster</taxon>
    </lineage>
</organism>
<keyword evidence="1" id="KW-0812">Transmembrane</keyword>
<gene>
    <name evidence="2" type="primary">32</name>
    <name evidence="2" type="ORF">SEA_BACTOBUSTER_32</name>
</gene>
<evidence type="ECO:0000313" key="3">
    <source>
        <dbReference type="Proteomes" id="UP000202432"/>
    </source>
</evidence>
<keyword evidence="3" id="KW-1185">Reference proteome</keyword>
<dbReference type="RefSeq" id="YP_009304688.1">
    <property type="nucleotide sequence ID" value="NC_031279.1"/>
</dbReference>
<dbReference type="GeneID" id="29126753"/>
<proteinExistence type="predicted"/>
<dbReference type="KEGG" id="vg:29126753"/>
<keyword evidence="1" id="KW-1133">Transmembrane helix</keyword>
<dbReference type="OrthoDB" id="14998at10239"/>
<dbReference type="Proteomes" id="UP000202432">
    <property type="component" value="Segment"/>
</dbReference>
<name>A0A127KPJ9_9CAUD</name>
<accession>A0A127KPJ9</accession>
<keyword evidence="1" id="KW-0472">Membrane</keyword>
<dbReference type="EMBL" id="KU568494">
    <property type="protein sequence ID" value="AMO44000.1"/>
    <property type="molecule type" value="Genomic_DNA"/>
</dbReference>
<evidence type="ECO:0000313" key="2">
    <source>
        <dbReference type="EMBL" id="AMO44000.1"/>
    </source>
</evidence>
<reference evidence="2 3" key="1">
    <citation type="submission" date="2016-01" db="EMBL/GenBank/DDBJ databases">
        <authorList>
            <person name="Azorlibu D.M."/>
            <person name="Coomans R.J."/>
            <person name="Hopkins-Harrington C.T."/>
            <person name="Hosea K."/>
            <person name="Jones K.D."/>
            <person name="Kitt M."/>
            <person name="Mann S.N."/>
            <person name="Newman R.H."/>
            <person name="Owens D.L."/>
            <person name="Parson C.D."/>
            <person name="Robinson T.D."/>
            <person name="Salters I.D."/>
            <person name="Stadler E.K."/>
            <person name="Tran L.N."/>
            <person name="Williams K.L."/>
            <person name="Bradley K.W."/>
            <person name="Asai D.J."/>
            <person name="Bowman C.A."/>
            <person name="Russell D.A."/>
            <person name="Pope W.H."/>
            <person name="Jacobs-Sera D."/>
            <person name="Hendrix R.W."/>
            <person name="Hatfull G.F."/>
        </authorList>
    </citation>
    <scope>NUCLEOTIDE SEQUENCE [LARGE SCALE GENOMIC DNA]</scope>
</reference>
<feature type="transmembrane region" description="Helical" evidence="1">
    <location>
        <begin position="14"/>
        <end position="32"/>
    </location>
</feature>